<proteinExistence type="predicted"/>
<accession>A0AA36IFM9</accession>
<dbReference type="Proteomes" id="UP001178507">
    <property type="component" value="Unassembled WGS sequence"/>
</dbReference>
<keyword evidence="2" id="KW-1133">Transmembrane helix</keyword>
<feature type="region of interest" description="Disordered" evidence="1">
    <location>
        <begin position="304"/>
        <end position="352"/>
    </location>
</feature>
<keyword evidence="2" id="KW-0472">Membrane</keyword>
<evidence type="ECO:0000313" key="4">
    <source>
        <dbReference type="Proteomes" id="UP001178507"/>
    </source>
</evidence>
<keyword evidence="4" id="KW-1185">Reference proteome</keyword>
<dbReference type="AlphaFoldDB" id="A0AA36IFM9"/>
<comment type="caution">
    <text evidence="3">The sequence shown here is derived from an EMBL/GenBank/DDBJ whole genome shotgun (WGS) entry which is preliminary data.</text>
</comment>
<evidence type="ECO:0000256" key="2">
    <source>
        <dbReference type="SAM" id="Phobius"/>
    </source>
</evidence>
<protein>
    <submittedName>
        <fullName evidence="3">Uncharacterized protein</fullName>
    </submittedName>
</protein>
<feature type="compositionally biased region" description="Low complexity" evidence="1">
    <location>
        <begin position="304"/>
        <end position="315"/>
    </location>
</feature>
<feature type="transmembrane region" description="Helical" evidence="2">
    <location>
        <begin position="44"/>
        <end position="68"/>
    </location>
</feature>
<sequence length="352" mass="39352">MLMDMEEASFGEVYVASVHWALTQFTPATNNIAPGNGLERFFSIWIILLAMGVFSSFIGSISATVSSLRSARLDNMQKQSKMLQFFIERNLSVDLYGKVQEALRKEGAFRVRLKETEVSLIEGIPERFKIQLHEEMFAPMLEGLGIWPVWEEDEGRLLFRLLSHRAMAEQGCTPGQDAFIPGQACQQVLMLQEGCMNYAAKDYSCECSALSAANLCLPVLWAEWFYRGRLTAVDSLCYFVTLGSEEFGKIILEVGGGIFKHLQILGFLLVGHIEHMVEDGKQVTDLAEVKELRTRAEQFTELSNSSSLTRSGSMSARMAKSIKARSTLEHEAQAQEEASPFAKTCQSDSLKL</sequence>
<keyword evidence="2" id="KW-0812">Transmembrane</keyword>
<reference evidence="3" key="1">
    <citation type="submission" date="2023-08" db="EMBL/GenBank/DDBJ databases">
        <authorList>
            <person name="Chen Y."/>
            <person name="Shah S."/>
            <person name="Dougan E. K."/>
            <person name="Thang M."/>
            <person name="Chan C."/>
        </authorList>
    </citation>
    <scope>NUCLEOTIDE SEQUENCE</scope>
</reference>
<gene>
    <name evidence="3" type="ORF">EVOR1521_LOCUS12789</name>
</gene>
<dbReference type="EMBL" id="CAUJNA010001369">
    <property type="protein sequence ID" value="CAJ1386437.1"/>
    <property type="molecule type" value="Genomic_DNA"/>
</dbReference>
<evidence type="ECO:0000256" key="1">
    <source>
        <dbReference type="SAM" id="MobiDB-lite"/>
    </source>
</evidence>
<evidence type="ECO:0000313" key="3">
    <source>
        <dbReference type="EMBL" id="CAJ1386437.1"/>
    </source>
</evidence>
<name>A0AA36IFM9_9DINO</name>
<organism evidence="3 4">
    <name type="scientific">Effrenium voratum</name>
    <dbReference type="NCBI Taxonomy" id="2562239"/>
    <lineage>
        <taxon>Eukaryota</taxon>
        <taxon>Sar</taxon>
        <taxon>Alveolata</taxon>
        <taxon>Dinophyceae</taxon>
        <taxon>Suessiales</taxon>
        <taxon>Symbiodiniaceae</taxon>
        <taxon>Effrenium</taxon>
    </lineage>
</organism>